<sequence length="208" mass="23532">MGPPPRCCRADPTVVLQKQSKAPRILSLKEVKETSPHILVLSKKKPRWKAPTPAADDRPIMGIKSIRDHVTANAIDNILSRPKKNSGRLFDWMKKPNYGAVPEYLKEIKNRLQLEYAYVESLRKDNSMGSFPGLSEVRVMPDSERVALLNGLKKRWNTLNSEYQNTTHIVKLDTIGKARRKEHFEEQLAAIEKYISKASKGTIVVSSG</sequence>
<dbReference type="AlphaFoldDB" id="Q1JSW2"/>
<dbReference type="VEuPathDB" id="ToxoDB:TGP89_207790"/>
<dbReference type="VEuPathDB" id="ToxoDB:TGCAST_207790"/>
<dbReference type="PROSITE" id="PS51665">
    <property type="entry name" value="ENKURIN"/>
    <property type="match status" value="1"/>
</dbReference>
<dbReference type="VEuPathDB" id="ToxoDB:TGVEG_207790"/>
<evidence type="ECO:0000256" key="3">
    <source>
        <dbReference type="ARBA" id="ARBA00022490"/>
    </source>
</evidence>
<dbReference type="VEuPathDB" id="ToxoDB:TGCOUG_207790"/>
<dbReference type="InterPro" id="IPR052102">
    <property type="entry name" value="Enkurin_domain-protein"/>
</dbReference>
<evidence type="ECO:0000256" key="4">
    <source>
        <dbReference type="ARBA" id="ARBA00023212"/>
    </source>
</evidence>
<proteinExistence type="predicted"/>
<dbReference type="VEuPathDB" id="ToxoDB:TGDOM2_207790"/>
<name>Q1JSW2_TOXGO</name>
<evidence type="ECO:0000256" key="2">
    <source>
        <dbReference type="ARBA" id="ARBA00004245"/>
    </source>
</evidence>
<protein>
    <submittedName>
        <fullName evidence="6">Putative enkurin</fullName>
    </submittedName>
</protein>
<comment type="caution">
    <text evidence="6">The sequence shown here is derived from an EMBL/GenBank/DDBJ whole genome shotgun (WGS) entry which is preliminary data.</text>
</comment>
<dbReference type="PANTHER" id="PTHR21490">
    <property type="entry name" value="ENKURIN-RELATED"/>
    <property type="match status" value="1"/>
</dbReference>
<evidence type="ECO:0000256" key="1">
    <source>
        <dbReference type="ARBA" id="ARBA00004138"/>
    </source>
</evidence>
<dbReference type="VEuPathDB" id="ToxoDB:TGFOU_207790"/>
<dbReference type="GO" id="GO:0005856">
    <property type="term" value="C:cytoskeleton"/>
    <property type="evidence" value="ECO:0007669"/>
    <property type="project" value="UniProtKB-SubCell"/>
</dbReference>
<keyword evidence="7" id="KW-1185">Reference proteome</keyword>
<evidence type="ECO:0000313" key="7">
    <source>
        <dbReference type="Proteomes" id="UP000557509"/>
    </source>
</evidence>
<evidence type="ECO:0000313" key="6">
    <source>
        <dbReference type="EMBL" id="KAF4646009.1"/>
    </source>
</evidence>
<dbReference type="GO" id="GO:0005516">
    <property type="term" value="F:calmodulin binding"/>
    <property type="evidence" value="ECO:0007669"/>
    <property type="project" value="TreeGrafter"/>
</dbReference>
<dbReference type="VEuPathDB" id="ToxoDB:TGRH88_022850"/>
<dbReference type="VEuPathDB" id="ToxoDB:TGARI_207790"/>
<keyword evidence="4" id="KW-0206">Cytoskeleton</keyword>
<dbReference type="GO" id="GO:0005929">
    <property type="term" value="C:cilium"/>
    <property type="evidence" value="ECO:0007669"/>
    <property type="project" value="UniProtKB-SubCell"/>
</dbReference>
<dbReference type="PANTHER" id="PTHR21490:SF0">
    <property type="entry name" value="ENKURIN"/>
    <property type="match status" value="1"/>
</dbReference>
<comment type="subcellular location">
    <subcellularLocation>
        <location evidence="1">Cell projection</location>
        <location evidence="1">Cilium</location>
    </subcellularLocation>
    <subcellularLocation>
        <location evidence="2">Cytoplasm</location>
        <location evidence="2">Cytoskeleton</location>
    </subcellularLocation>
</comment>
<reference evidence="6 7" key="1">
    <citation type="submission" date="2020-03" db="EMBL/GenBank/DDBJ databases">
        <title>Genome sequence of Toxoplasma gondii RH-88 strain.</title>
        <authorList>
            <person name="Lorenzi H.A."/>
            <person name="Venepally P."/>
            <person name="Rozenberg A."/>
            <person name="Sibley D."/>
        </authorList>
    </citation>
    <scope>NUCLEOTIDE SEQUENCE [LARGE SCALE GENOMIC DNA]</scope>
    <source>
        <strain evidence="6 7">RH-88</strain>
    </source>
</reference>
<evidence type="ECO:0000256" key="5">
    <source>
        <dbReference type="ARBA" id="ARBA00023273"/>
    </source>
</evidence>
<gene>
    <name evidence="6" type="ORF">TGRH88_022850</name>
</gene>
<dbReference type="Pfam" id="PF13864">
    <property type="entry name" value="Enkurin"/>
    <property type="match status" value="1"/>
</dbReference>
<accession>Q1JSW2</accession>
<dbReference type="VEuPathDB" id="ToxoDB:TGME49_207790"/>
<dbReference type="InterPro" id="IPR027012">
    <property type="entry name" value="Enkurin_dom"/>
</dbReference>
<organism evidence="6 7">
    <name type="scientific">Toxoplasma gondii</name>
    <dbReference type="NCBI Taxonomy" id="5811"/>
    <lineage>
        <taxon>Eukaryota</taxon>
        <taxon>Sar</taxon>
        <taxon>Alveolata</taxon>
        <taxon>Apicomplexa</taxon>
        <taxon>Conoidasida</taxon>
        <taxon>Coccidia</taxon>
        <taxon>Eucoccidiorida</taxon>
        <taxon>Eimeriorina</taxon>
        <taxon>Sarcocystidae</taxon>
        <taxon>Toxoplasma</taxon>
    </lineage>
</organism>
<keyword evidence="5" id="KW-0966">Cell projection</keyword>
<dbReference type="VEuPathDB" id="ToxoDB:TGVAND_207790"/>
<dbReference type="VEuPathDB" id="ToxoDB:TGMAS_207790"/>
<dbReference type="EMBL" id="JAAUHK010000186">
    <property type="protein sequence ID" value="KAF4646009.1"/>
    <property type="molecule type" value="Genomic_DNA"/>
</dbReference>
<dbReference type="VEuPathDB" id="ToxoDB:TGRUB_207790"/>
<dbReference type="Proteomes" id="UP000557509">
    <property type="component" value="Unassembled WGS sequence"/>
</dbReference>
<dbReference type="VEuPathDB" id="ToxoDB:TGGT1_207790"/>
<dbReference type="VEuPathDB" id="ToxoDB:TGPRC2_207790"/>
<keyword evidence="3" id="KW-0963">Cytoplasm</keyword>